<feature type="region of interest" description="Disordered" evidence="1">
    <location>
        <begin position="766"/>
        <end position="788"/>
    </location>
</feature>
<feature type="compositionally biased region" description="Basic and acidic residues" evidence="1">
    <location>
        <begin position="1405"/>
        <end position="1422"/>
    </location>
</feature>
<feature type="compositionally biased region" description="Basic and acidic residues" evidence="1">
    <location>
        <begin position="346"/>
        <end position="362"/>
    </location>
</feature>
<feature type="compositionally biased region" description="Polar residues" evidence="1">
    <location>
        <begin position="902"/>
        <end position="914"/>
    </location>
</feature>
<feature type="region of interest" description="Disordered" evidence="1">
    <location>
        <begin position="713"/>
        <end position="743"/>
    </location>
</feature>
<dbReference type="Proteomes" id="UP001530293">
    <property type="component" value="Unassembled WGS sequence"/>
</dbReference>
<comment type="caution">
    <text evidence="2">The sequence shown here is derived from an EMBL/GenBank/DDBJ whole genome shotgun (WGS) entry which is preliminary data.</text>
</comment>
<name>A0ABD3MWS2_9STRA</name>
<proteinExistence type="predicted"/>
<reference evidence="2 3" key="1">
    <citation type="submission" date="2024-10" db="EMBL/GenBank/DDBJ databases">
        <title>Updated reference genomes for cyclostephanoid diatoms.</title>
        <authorList>
            <person name="Roberts W.R."/>
            <person name="Alverson A.J."/>
        </authorList>
    </citation>
    <scope>NUCLEOTIDE SEQUENCE [LARGE SCALE GENOMIC DNA]</scope>
    <source>
        <strain evidence="2 3">AJA232-27</strain>
    </source>
</reference>
<feature type="region of interest" description="Disordered" evidence="1">
    <location>
        <begin position="1004"/>
        <end position="1025"/>
    </location>
</feature>
<feature type="compositionally biased region" description="Polar residues" evidence="1">
    <location>
        <begin position="1426"/>
        <end position="1435"/>
    </location>
</feature>
<evidence type="ECO:0000313" key="3">
    <source>
        <dbReference type="Proteomes" id="UP001530293"/>
    </source>
</evidence>
<feature type="region of interest" description="Disordered" evidence="1">
    <location>
        <begin position="1404"/>
        <end position="1468"/>
    </location>
</feature>
<feature type="compositionally biased region" description="Low complexity" evidence="1">
    <location>
        <begin position="82"/>
        <end position="91"/>
    </location>
</feature>
<dbReference type="EMBL" id="JALLBG020000100">
    <property type="protein sequence ID" value="KAL3764910.1"/>
    <property type="molecule type" value="Genomic_DNA"/>
</dbReference>
<feature type="compositionally biased region" description="Polar residues" evidence="1">
    <location>
        <begin position="721"/>
        <end position="730"/>
    </location>
</feature>
<feature type="compositionally biased region" description="Polar residues" evidence="1">
    <location>
        <begin position="146"/>
        <end position="161"/>
    </location>
</feature>
<accession>A0ABD3MWS2</accession>
<keyword evidence="3" id="KW-1185">Reference proteome</keyword>
<evidence type="ECO:0000313" key="2">
    <source>
        <dbReference type="EMBL" id="KAL3764910.1"/>
    </source>
</evidence>
<protein>
    <submittedName>
        <fullName evidence="2">Uncharacterized protein</fullName>
    </submittedName>
</protein>
<feature type="compositionally biased region" description="Low complexity" evidence="1">
    <location>
        <begin position="176"/>
        <end position="187"/>
    </location>
</feature>
<sequence>MVLRCGDLSHVVEVDKNDFIWQLPPKKSVVRWLSSSSITTPVSKNNRHGKQRPRGILKSSPGKIRNRDHNNDDEDDDARDGSSSPRSQQSSTMAMAAGRDDSCYSDDYPLAHLEHAGHTPRGNSAQLSLLSFSSSSPPHRRGRAQSEPNFTSIHRSNNKHNGNIHIDTENDRHTSQPRQQQRQVTAQTQTEYYKLRRRRRNNHHHHPTTCPVCSSTLAYLYIASPTTEKDSKHYPTCHKNNNKSSIALSTAEVSTPSATQCTLREINQHANSNSSSTIEFDKLLHELCNAQSLLPPLCKKCKTYILFDDDNDTECKYDMMGNFEWWYLDNVNVVADDEDRNENDDDDRHRPIHDRRESRTAVEEGEVEYSCQDNTADHISLRSSVMDLHRHRSQAKLIVVGGDPPKPPLNPPHIATTTVSPLPTKATTTKTTASTDVADAALTITTPVATTIVPVLELEYGDEWNNINSAAFAICADIITPRHSNRVGHKTLLLNNTDGSKKKERATSPPLDHSLLVKSSTSESLQLIQTESEERRILENYSIKKEIASTEIVKKLMKGQHELVQSMLCYRCMMPLIKRNDDAQLICATCPGIHRKAKWMAKKQRQGNSAERAKRHIIKVMNDSTDNTVASETSTEDDASSAVVAVADALTIQKETNHLNALEEGLMGSNSSLASIDHFGVDGGYCPYDSTSQNSTNSQQHIDYWVRHSSSQLNNQHLSNPPSFHSQHSLTYKPPTKVDQKYRPSLSHSVDDAQQEYKMNGTVEHLHHSPTTDTQLPYQPSSMSVPESLTTWKDLSKPLRSSSEESSTRCPRFSPSHEMLYRLEDELCVAKGSAEQEPHISHKLMDHSPTACPTIYRMRSETREIHSAPTIDGMTCHATPISTIASDVVPDLDQSDQYEGYGTSSDESSTRCPGNLPSSQMIWQYARHDITTEFDQSDVKYDAGHHYPTDSAGRSYGHQRDASDQCAYCSGAVPKEYEKTNCSMPNSSGILSHLDAVYEQNRNRSRNHLSIEDNETSSEVSEIQRPQQNTANALVSGAFGRHACFYGRQCNNIHQTSLSEESSEVSQIEHSNTKYAAHFTPTSKAGLIDGRVRGSQNHNGSHADSARVQDCHERHNSYHQNYSVTSSKVSEIQHPASHEDLHRHEASRTCKECENHQKASYVDIGVRIARLATSLRNFEQELPLERNFNCMNASDETSHYDHDAFLPRPDETNSIALGSNQIHPVRAFHHINHISNTDNQTSKGDVASDVVPETNASKHVLIQNDISPPQGVLRTENIKEEVCTSSIHHPIRFWPIIDKIGFSNVQIPISPITVGRTDKQTSGGVAKNTFFSTNRRNQESTRYQSDACMNEHRADPPGNRIEHLDDESRDLPYAKYCSSIDCRPKSTKTKHGIGNVAKSTIRRKSLSEDLTRQKLHMNDKGAESLAVSSRNNVTPKSRGRPSHAVPTQEADENEMSMPLKRVKSSGESSVDKLIQQIDEIEDDFSSIVASLPGSKDGTSLSLMSSNNSLKSSNAHSLVEITLNNAESFESNASAVTLVTDAVHRMRRIKDYIYQNDSAEESGGSDEGSYNSRMSELIQDLTNAAESLRTMNEWDE</sequence>
<organism evidence="2 3">
    <name type="scientific">Discostella pseudostelligera</name>
    <dbReference type="NCBI Taxonomy" id="259834"/>
    <lineage>
        <taxon>Eukaryota</taxon>
        <taxon>Sar</taxon>
        <taxon>Stramenopiles</taxon>
        <taxon>Ochrophyta</taxon>
        <taxon>Bacillariophyta</taxon>
        <taxon>Coscinodiscophyceae</taxon>
        <taxon>Thalassiosirophycidae</taxon>
        <taxon>Stephanodiscales</taxon>
        <taxon>Stephanodiscaceae</taxon>
        <taxon>Discostella</taxon>
    </lineage>
</organism>
<evidence type="ECO:0000256" key="1">
    <source>
        <dbReference type="SAM" id="MobiDB-lite"/>
    </source>
</evidence>
<feature type="region of interest" description="Disordered" evidence="1">
    <location>
        <begin position="894"/>
        <end position="914"/>
    </location>
</feature>
<feature type="region of interest" description="Disordered" evidence="1">
    <location>
        <begin position="337"/>
        <end position="364"/>
    </location>
</feature>
<feature type="compositionally biased region" description="Polar residues" evidence="1">
    <location>
        <begin position="769"/>
        <end position="788"/>
    </location>
</feature>
<feature type="region of interest" description="Disordered" evidence="1">
    <location>
        <begin position="36"/>
        <end position="100"/>
    </location>
</feature>
<gene>
    <name evidence="2" type="ORF">ACHAWU_003770</name>
</gene>
<feature type="region of interest" description="Disordered" evidence="1">
    <location>
        <begin position="129"/>
        <end position="187"/>
    </location>
</feature>
<feature type="compositionally biased region" description="Basic residues" evidence="1">
    <location>
        <begin position="45"/>
        <end position="55"/>
    </location>
</feature>